<dbReference type="InterPro" id="IPR023572">
    <property type="entry name" value="Archease_dom"/>
</dbReference>
<comment type="similarity">
    <text evidence="1">Belongs to the archease family.</text>
</comment>
<dbReference type="Pfam" id="PF01951">
    <property type="entry name" value="Archease"/>
    <property type="match status" value="1"/>
</dbReference>
<dbReference type="GO" id="GO:0046872">
    <property type="term" value="F:metal ion binding"/>
    <property type="evidence" value="ECO:0007669"/>
    <property type="project" value="UniProtKB-KW"/>
</dbReference>
<organism evidence="6 7">
    <name type="scientific">Desulfococcus multivorans DSM 2059</name>
    <dbReference type="NCBI Taxonomy" id="1121405"/>
    <lineage>
        <taxon>Bacteria</taxon>
        <taxon>Pseudomonadati</taxon>
        <taxon>Thermodesulfobacteriota</taxon>
        <taxon>Desulfobacteria</taxon>
        <taxon>Desulfobacterales</taxon>
        <taxon>Desulfococcaceae</taxon>
        <taxon>Desulfococcus</taxon>
    </lineage>
</organism>
<dbReference type="AlphaFoldDB" id="S7UT78"/>
<evidence type="ECO:0000256" key="3">
    <source>
        <dbReference type="ARBA" id="ARBA00022723"/>
    </source>
</evidence>
<dbReference type="InterPro" id="IPR002804">
    <property type="entry name" value="Archease"/>
</dbReference>
<evidence type="ECO:0000256" key="1">
    <source>
        <dbReference type="ARBA" id="ARBA00007963"/>
    </source>
</evidence>
<gene>
    <name evidence="6" type="ORF">dsmv_3098</name>
</gene>
<comment type="caution">
    <text evidence="6">The sequence shown here is derived from an EMBL/GenBank/DDBJ whole genome shotgun (WGS) entry which is preliminary data.</text>
</comment>
<feature type="domain" description="Archease" evidence="5">
    <location>
        <begin position="7"/>
        <end position="143"/>
    </location>
</feature>
<name>S7UT78_DESML</name>
<dbReference type="SUPFAM" id="SSF69819">
    <property type="entry name" value="MTH1598-like"/>
    <property type="match status" value="1"/>
</dbReference>
<keyword evidence="2" id="KW-0819">tRNA processing</keyword>
<keyword evidence="7" id="KW-1185">Reference proteome</keyword>
<evidence type="ECO:0000256" key="2">
    <source>
        <dbReference type="ARBA" id="ARBA00022694"/>
    </source>
</evidence>
<evidence type="ECO:0000256" key="4">
    <source>
        <dbReference type="ARBA" id="ARBA00022837"/>
    </source>
</evidence>
<proteinExistence type="inferred from homology"/>
<keyword evidence="4" id="KW-0106">Calcium</keyword>
<dbReference type="Gene3D" id="3.55.10.10">
    <property type="entry name" value="Archease domain"/>
    <property type="match status" value="1"/>
</dbReference>
<dbReference type="EMBL" id="ATHJ01000107">
    <property type="protein sequence ID" value="EPR35528.1"/>
    <property type="molecule type" value="Genomic_DNA"/>
</dbReference>
<evidence type="ECO:0000259" key="5">
    <source>
        <dbReference type="Pfam" id="PF01951"/>
    </source>
</evidence>
<sequence length="143" mass="16083">MKRAMTYQIIDHPADFGLEVTAADLASLFADTVLALFDVVAEIRESGAAKSETLVVQVSGDDWPDLMVNWLREVLYQWTGEDRFVVKVEILSLSAFVLSARLHYETFDPVRHTVLQEIKAVTYHQIRVAPSSGGWTARVVFDI</sequence>
<keyword evidence="3" id="KW-0479">Metal-binding</keyword>
<protein>
    <submittedName>
        <fullName evidence="6">Archease domain containing protein</fullName>
    </submittedName>
</protein>
<accession>S7UT78</accession>
<dbReference type="PANTHER" id="PTHR12682">
    <property type="entry name" value="ARCHEASE"/>
    <property type="match status" value="1"/>
</dbReference>
<evidence type="ECO:0000313" key="6">
    <source>
        <dbReference type="EMBL" id="EPR35528.1"/>
    </source>
</evidence>
<dbReference type="InterPro" id="IPR036820">
    <property type="entry name" value="Archease_dom_sf"/>
</dbReference>
<dbReference type="STRING" id="897.B2D07_19640"/>
<reference evidence="6 7" key="1">
    <citation type="journal article" date="2013" name="Genome Announc.">
        <title>Draft genome sequences for three mercury-methylating, sulfate-reducing bacteria.</title>
        <authorList>
            <person name="Brown S.D."/>
            <person name="Hurt R.A.Jr."/>
            <person name="Gilmour C.C."/>
            <person name="Elias D.A."/>
        </authorList>
    </citation>
    <scope>NUCLEOTIDE SEQUENCE [LARGE SCALE GENOMIC DNA]</scope>
    <source>
        <strain evidence="6 7">DSM 2059</strain>
    </source>
</reference>
<evidence type="ECO:0000313" key="7">
    <source>
        <dbReference type="Proteomes" id="UP000014977"/>
    </source>
</evidence>
<dbReference type="PANTHER" id="PTHR12682:SF11">
    <property type="entry name" value="PROTEIN ARCHEASE"/>
    <property type="match status" value="1"/>
</dbReference>
<dbReference type="GO" id="GO:0008033">
    <property type="term" value="P:tRNA processing"/>
    <property type="evidence" value="ECO:0007669"/>
    <property type="project" value="UniProtKB-KW"/>
</dbReference>
<dbReference type="Proteomes" id="UP000014977">
    <property type="component" value="Unassembled WGS sequence"/>
</dbReference>
<dbReference type="eggNOG" id="COG1371">
    <property type="taxonomic scope" value="Bacteria"/>
</dbReference>